<dbReference type="InterPro" id="IPR004358">
    <property type="entry name" value="Sig_transdc_His_kin-like_C"/>
</dbReference>
<keyword evidence="8" id="KW-1185">Reference proteome</keyword>
<reference evidence="8" key="2">
    <citation type="submission" date="2023-07" db="EMBL/GenBank/DDBJ databases">
        <authorList>
            <person name="Jung D.-H."/>
        </authorList>
    </citation>
    <scope>NUCLEOTIDE SEQUENCE [LARGE SCALE GENOMIC DNA]</scope>
    <source>
        <strain evidence="8">JA-25</strain>
    </source>
</reference>
<keyword evidence="5" id="KW-0418">Kinase</keyword>
<dbReference type="InterPro" id="IPR036890">
    <property type="entry name" value="HATPase_C_sf"/>
</dbReference>
<keyword evidence="4" id="KW-0808">Transferase</keyword>
<dbReference type="Pfam" id="PF00512">
    <property type="entry name" value="HisKA"/>
    <property type="match status" value="1"/>
</dbReference>
<dbReference type="Gene3D" id="3.30.450.20">
    <property type="entry name" value="PAS domain"/>
    <property type="match status" value="3"/>
</dbReference>
<dbReference type="SUPFAM" id="SSF55874">
    <property type="entry name" value="ATPase domain of HSP90 chaperone/DNA topoisomerase II/histidine kinase"/>
    <property type="match status" value="1"/>
</dbReference>
<reference evidence="8" key="1">
    <citation type="submission" date="2019-09" db="EMBL/GenBank/DDBJ databases">
        <authorList>
            <person name="Jung D.-H."/>
        </authorList>
    </citation>
    <scope>NUCLEOTIDE SEQUENCE [LARGE SCALE GENOMIC DNA]</scope>
    <source>
        <strain evidence="8">JA-25</strain>
    </source>
</reference>
<comment type="catalytic activity">
    <reaction evidence="1">
        <text>ATP + protein L-histidine = ADP + protein N-phospho-L-histidine.</text>
        <dbReference type="EC" id="2.7.13.3"/>
    </reaction>
</comment>
<dbReference type="EMBL" id="WAEL01000003">
    <property type="protein sequence ID" value="NID10706.1"/>
    <property type="molecule type" value="Genomic_DNA"/>
</dbReference>
<evidence type="ECO:0000313" key="7">
    <source>
        <dbReference type="EMBL" id="NID10706.1"/>
    </source>
</evidence>
<dbReference type="SUPFAM" id="SSF55785">
    <property type="entry name" value="PYP-like sensor domain (PAS domain)"/>
    <property type="match status" value="1"/>
</dbReference>
<evidence type="ECO:0000256" key="5">
    <source>
        <dbReference type="ARBA" id="ARBA00022777"/>
    </source>
</evidence>
<evidence type="ECO:0000256" key="1">
    <source>
        <dbReference type="ARBA" id="ARBA00000085"/>
    </source>
</evidence>
<proteinExistence type="predicted"/>
<accession>A0ABX0QE51</accession>
<gene>
    <name evidence="7" type="ORF">F7231_11040</name>
</gene>
<dbReference type="Gene3D" id="1.10.287.130">
    <property type="match status" value="1"/>
</dbReference>
<dbReference type="PANTHER" id="PTHR43304:SF1">
    <property type="entry name" value="PAC DOMAIN-CONTAINING PROTEIN"/>
    <property type="match status" value="1"/>
</dbReference>
<dbReference type="InterPro" id="IPR035965">
    <property type="entry name" value="PAS-like_dom_sf"/>
</dbReference>
<dbReference type="EC" id="2.7.13.3" evidence="2"/>
<organism evidence="7 8">
    <name type="scientific">Fibrivirga algicola</name>
    <dbReference type="NCBI Taxonomy" id="2950420"/>
    <lineage>
        <taxon>Bacteria</taxon>
        <taxon>Pseudomonadati</taxon>
        <taxon>Bacteroidota</taxon>
        <taxon>Cytophagia</taxon>
        <taxon>Cytophagales</taxon>
        <taxon>Spirosomataceae</taxon>
        <taxon>Fibrivirga</taxon>
    </lineage>
</organism>
<feature type="domain" description="Histidine kinase" evidence="6">
    <location>
        <begin position="518"/>
        <end position="748"/>
    </location>
</feature>
<sequence length="748" mass="83795">MNRLFSPDSFRPDAVRKATLVLNVSQQPELQFSVRQGTVHDPEKGLSTLPVGALLDQLPAPFNLPALTTQLRQALNQPSPCQFQLDQPYQPMSLVCTYACELLRIDDTQVVLTLELLAGQEKHLALADIVETMPTGLIVFRAIRDEAGEIVDFQAILCNQFGADAVGYTREVMLTKPVSQRYSNMKEDAFFRQYVAVVTSGVAYTQLVFLPKLNLWLDISVIKYGDGMLISFQDVTTGQQTASLLTSVMKSSPAAVRYYETIRDPTGRIIDFMTGTGNELEAYRAFRPYPSMVGRRMLDLYPQLQANGTFDRYVAVVESGKSDRFEMEHKTDSQTTWFDCTAVAHDNGFVLTTLDISPFKRAQLELKHQAELTAEVLNSSASSILVLNPIYSEDGQIADFRVKLANPATQTLFARFLGRDFMHEDIQQQTMLTLFPATRERDLFKALESVVSTDQPIYHSVDYPQFGITYDYAITPFQSGVLMITTDITPLRAYQQQLEANNAALIRSNDYLQQFAYVASHDLQEPLRKIYSFGDLLMKQHAGALNDTGLDLLQRMQNAAIRMQTLVKDLLEYSRLTTLEASLQPVSLQNLLRETLDDLETTVQDTAAVVTVDGDELPTIPGDKTQLGQLLQNLIANALKFTRPGLAPQVRITATLFRADQLPQPIHNTASRRWISIRVADQGIGFDEVYQERIFELFHRLHGRSKYTGTGIGLAVVKKVVENHHGQIMVQSQPGAGAAFTVYLPTDY</sequence>
<dbReference type="RefSeq" id="WP_166691928.1">
    <property type="nucleotide sequence ID" value="NZ_WAEL01000003.1"/>
</dbReference>
<keyword evidence="3" id="KW-0597">Phosphoprotein</keyword>
<dbReference type="SUPFAM" id="SSF47384">
    <property type="entry name" value="Homodimeric domain of signal transducing histidine kinase"/>
    <property type="match status" value="1"/>
</dbReference>
<evidence type="ECO:0000256" key="4">
    <source>
        <dbReference type="ARBA" id="ARBA00022679"/>
    </source>
</evidence>
<dbReference type="InterPro" id="IPR003661">
    <property type="entry name" value="HisK_dim/P_dom"/>
</dbReference>
<dbReference type="InterPro" id="IPR052162">
    <property type="entry name" value="Sensor_kinase/Photoreceptor"/>
</dbReference>
<dbReference type="Pfam" id="PF02518">
    <property type="entry name" value="HATPase_c"/>
    <property type="match status" value="1"/>
</dbReference>
<evidence type="ECO:0000256" key="2">
    <source>
        <dbReference type="ARBA" id="ARBA00012438"/>
    </source>
</evidence>
<evidence type="ECO:0000256" key="3">
    <source>
        <dbReference type="ARBA" id="ARBA00022553"/>
    </source>
</evidence>
<dbReference type="CDD" id="cd00082">
    <property type="entry name" value="HisKA"/>
    <property type="match status" value="1"/>
</dbReference>
<protein>
    <recommendedName>
        <fullName evidence="2">histidine kinase</fullName>
        <ecNumber evidence="2">2.7.13.3</ecNumber>
    </recommendedName>
</protein>
<dbReference type="InterPro" id="IPR003594">
    <property type="entry name" value="HATPase_dom"/>
</dbReference>
<dbReference type="SMART" id="SM00388">
    <property type="entry name" value="HisKA"/>
    <property type="match status" value="1"/>
</dbReference>
<dbReference type="PRINTS" id="PR00344">
    <property type="entry name" value="BCTRLSENSOR"/>
</dbReference>
<name>A0ABX0QE51_9BACT</name>
<evidence type="ECO:0000259" key="6">
    <source>
        <dbReference type="PROSITE" id="PS50109"/>
    </source>
</evidence>
<dbReference type="PANTHER" id="PTHR43304">
    <property type="entry name" value="PHYTOCHROME-LIKE PROTEIN CPH1"/>
    <property type="match status" value="1"/>
</dbReference>
<dbReference type="SMART" id="SM00387">
    <property type="entry name" value="HATPase_c"/>
    <property type="match status" value="1"/>
</dbReference>
<dbReference type="Gene3D" id="3.30.565.10">
    <property type="entry name" value="Histidine kinase-like ATPase, C-terminal domain"/>
    <property type="match status" value="1"/>
</dbReference>
<dbReference type="Proteomes" id="UP000606008">
    <property type="component" value="Unassembled WGS sequence"/>
</dbReference>
<dbReference type="InterPro" id="IPR005467">
    <property type="entry name" value="His_kinase_dom"/>
</dbReference>
<dbReference type="PROSITE" id="PS50109">
    <property type="entry name" value="HIS_KIN"/>
    <property type="match status" value="1"/>
</dbReference>
<evidence type="ECO:0000313" key="8">
    <source>
        <dbReference type="Proteomes" id="UP000606008"/>
    </source>
</evidence>
<comment type="caution">
    <text evidence="7">The sequence shown here is derived from an EMBL/GenBank/DDBJ whole genome shotgun (WGS) entry which is preliminary data.</text>
</comment>
<dbReference type="InterPro" id="IPR036097">
    <property type="entry name" value="HisK_dim/P_sf"/>
</dbReference>